<keyword evidence="5" id="KW-0496">Mitochondrion</keyword>
<evidence type="ECO:0000256" key="3">
    <source>
        <dbReference type="ARBA" id="ARBA00022723"/>
    </source>
</evidence>
<reference evidence="11 12" key="1">
    <citation type="submission" date="2024-08" db="EMBL/GenBank/DDBJ databases">
        <title>Gnathostoma spinigerum genome.</title>
        <authorList>
            <person name="Gonzalez-Bertolin B."/>
            <person name="Monzon S."/>
            <person name="Zaballos A."/>
            <person name="Jimenez P."/>
            <person name="Dekumyoy P."/>
            <person name="Varona S."/>
            <person name="Cuesta I."/>
            <person name="Sumanam S."/>
            <person name="Adisakwattana P."/>
            <person name="Gasser R.B."/>
            <person name="Hernandez-Gonzalez A."/>
            <person name="Young N.D."/>
            <person name="Perteguer M.J."/>
        </authorList>
    </citation>
    <scope>NUCLEOTIDE SEQUENCE [LARGE SCALE GENOMIC DNA]</scope>
    <source>
        <strain evidence="11">AL3</strain>
        <tissue evidence="11">Liver</tissue>
    </source>
</reference>
<evidence type="ECO:0000256" key="2">
    <source>
        <dbReference type="ARBA" id="ARBA00006718"/>
    </source>
</evidence>
<keyword evidence="3" id="KW-0479">Metal-binding</keyword>
<dbReference type="AlphaFoldDB" id="A0ABD6EN02"/>
<name>A0ABD6EN02_9BILA</name>
<dbReference type="PANTHER" id="PTHR43011:SF1">
    <property type="entry name" value="IRON-SULFUR CLUSTER ASSEMBLY 2 HOMOLOG, MITOCHONDRIAL"/>
    <property type="match status" value="1"/>
</dbReference>
<comment type="subcellular location">
    <subcellularLocation>
        <location evidence="1">Mitochondrion</location>
    </subcellularLocation>
</comment>
<evidence type="ECO:0000313" key="12">
    <source>
        <dbReference type="Proteomes" id="UP001608902"/>
    </source>
</evidence>
<evidence type="ECO:0000256" key="9">
    <source>
        <dbReference type="ARBA" id="ARBA00093471"/>
    </source>
</evidence>
<comment type="caution">
    <text evidence="11">The sequence shown here is derived from an EMBL/GenBank/DDBJ whole genome shotgun (WGS) entry which is preliminary data.</text>
</comment>
<dbReference type="Gene3D" id="2.60.300.12">
    <property type="entry name" value="HesB-like domain"/>
    <property type="match status" value="1"/>
</dbReference>
<dbReference type="NCBIfam" id="TIGR00049">
    <property type="entry name" value="iron-sulfur cluster assembly accessory protein"/>
    <property type="match status" value="1"/>
</dbReference>
<evidence type="ECO:0000256" key="6">
    <source>
        <dbReference type="ARBA" id="ARBA00057540"/>
    </source>
</evidence>
<dbReference type="InterPro" id="IPR016092">
    <property type="entry name" value="ATAP"/>
</dbReference>
<evidence type="ECO:0000256" key="7">
    <source>
        <dbReference type="ARBA" id="ARBA00073313"/>
    </source>
</evidence>
<sequence length="137" mass="15308">MHSVRIILRCIGSHNISRFAQRSFLSGKSSDLIITDRCVGRLKDITNDNEFLRVLVDGGGCSGFEYKMKLDTKLHDDDVVFDKSGARIVVDMMSLEYMKGATIDYVEDLMRSAFRVLNNPVAEQGCSCGSSFAPRMD</sequence>
<comment type="function">
    <text evidence="6">Involved in the maturation of mitochondrial 4Fe-4S proteins functioning late in the iron-sulfur cluster assembly pathway. May be involved in the binding of an intermediate of Fe/S cluster assembly.</text>
</comment>
<dbReference type="GO" id="GO:0046872">
    <property type="term" value="F:metal ion binding"/>
    <property type="evidence" value="ECO:0007669"/>
    <property type="project" value="UniProtKB-KW"/>
</dbReference>
<feature type="domain" description="Core" evidence="10">
    <location>
        <begin position="32"/>
        <end position="129"/>
    </location>
</feature>
<keyword evidence="12" id="KW-1185">Reference proteome</keyword>
<dbReference type="InterPro" id="IPR000361">
    <property type="entry name" value="ATAP_core_dom"/>
</dbReference>
<evidence type="ECO:0000259" key="10">
    <source>
        <dbReference type="Pfam" id="PF01521"/>
    </source>
</evidence>
<dbReference type="Pfam" id="PF01521">
    <property type="entry name" value="Fe-S_biosyn"/>
    <property type="match status" value="1"/>
</dbReference>
<dbReference type="FunFam" id="2.60.300.12:FF:000006">
    <property type="entry name" value="Iron-sulfur cluster assembly 2 mitochondrial"/>
    <property type="match status" value="1"/>
</dbReference>
<dbReference type="GO" id="GO:0120510">
    <property type="term" value="C:mitochondrial [4Fe-4S] assembly complex"/>
    <property type="evidence" value="ECO:0007669"/>
    <property type="project" value="UniProtKB-ARBA"/>
</dbReference>
<evidence type="ECO:0000256" key="8">
    <source>
        <dbReference type="ARBA" id="ARBA00077082"/>
    </source>
</evidence>
<gene>
    <name evidence="11" type="ORF">AB6A40_004771</name>
</gene>
<evidence type="ECO:0000256" key="4">
    <source>
        <dbReference type="ARBA" id="ARBA00023004"/>
    </source>
</evidence>
<dbReference type="EMBL" id="JBGFUD010002832">
    <property type="protein sequence ID" value="MFH4978062.1"/>
    <property type="molecule type" value="Genomic_DNA"/>
</dbReference>
<comment type="similarity">
    <text evidence="2">Belongs to the HesB/IscA family.</text>
</comment>
<dbReference type="Proteomes" id="UP001608902">
    <property type="component" value="Unassembled WGS sequence"/>
</dbReference>
<dbReference type="SUPFAM" id="SSF89360">
    <property type="entry name" value="HesB-like domain"/>
    <property type="match status" value="1"/>
</dbReference>
<dbReference type="PANTHER" id="PTHR43011">
    <property type="entry name" value="IRON-SULFUR CLUSTER ASSEMBLY 2 HOMOLOG, MITOCHONDRIAL"/>
    <property type="match status" value="1"/>
</dbReference>
<evidence type="ECO:0000256" key="5">
    <source>
        <dbReference type="ARBA" id="ARBA00023128"/>
    </source>
</evidence>
<evidence type="ECO:0000313" key="11">
    <source>
        <dbReference type="EMBL" id="MFH4978062.1"/>
    </source>
</evidence>
<organism evidence="11 12">
    <name type="scientific">Gnathostoma spinigerum</name>
    <dbReference type="NCBI Taxonomy" id="75299"/>
    <lineage>
        <taxon>Eukaryota</taxon>
        <taxon>Metazoa</taxon>
        <taxon>Ecdysozoa</taxon>
        <taxon>Nematoda</taxon>
        <taxon>Chromadorea</taxon>
        <taxon>Rhabditida</taxon>
        <taxon>Spirurina</taxon>
        <taxon>Gnathostomatomorpha</taxon>
        <taxon>Gnathostomatoidea</taxon>
        <taxon>Gnathostomatidae</taxon>
        <taxon>Gnathostoma</taxon>
    </lineage>
</organism>
<evidence type="ECO:0000256" key="1">
    <source>
        <dbReference type="ARBA" id="ARBA00004173"/>
    </source>
</evidence>
<protein>
    <recommendedName>
        <fullName evidence="7">Iron-sulfur cluster assembly 2 homolog, mitochondrial</fullName>
    </recommendedName>
    <alternativeName>
        <fullName evidence="8">HESB-like domain-containing protein 1</fullName>
    </alternativeName>
</protein>
<accession>A0ABD6EN02</accession>
<dbReference type="InterPro" id="IPR035903">
    <property type="entry name" value="HesB-like_dom_sf"/>
</dbReference>
<proteinExistence type="inferred from homology"/>
<keyword evidence="4" id="KW-0408">Iron</keyword>
<comment type="subunit">
    <text evidence="9">Heterotetramer; forms a dimer of dimers with IBA57. Interacts with [2Fe-2S]-ISCA2 forming the heterodimer [2Fe- 2S]-ISCA2-IBA57 complex; [2Fe-2S] cluster binding is absolutely required to promote the complex formation.</text>
</comment>